<comment type="caution">
    <text evidence="2">The sequence shown here is derived from an EMBL/GenBank/DDBJ whole genome shotgun (WGS) entry which is preliminary data.</text>
</comment>
<accession>A0A4R7TAU9</accession>
<proteinExistence type="predicted"/>
<evidence type="ECO:0000313" key="3">
    <source>
        <dbReference type="Proteomes" id="UP000295151"/>
    </source>
</evidence>
<sequence length="80" mass="8747">MSTPGQNGVTPSMTTIQIADADRLLITTEDAAARLGIHRSTLYDLIRSRKLKTVKIGARRLVRVSALEEAIQLLEEETAA</sequence>
<dbReference type="InterPro" id="IPR010093">
    <property type="entry name" value="SinI_DNA-bd"/>
</dbReference>
<gene>
    <name evidence="2" type="ORF">EV138_2730</name>
</gene>
<dbReference type="EMBL" id="SOCE01000001">
    <property type="protein sequence ID" value="TDU89170.1"/>
    <property type="molecule type" value="Genomic_DNA"/>
</dbReference>
<evidence type="ECO:0000259" key="1">
    <source>
        <dbReference type="Pfam" id="PF12728"/>
    </source>
</evidence>
<feature type="domain" description="Helix-turn-helix" evidence="1">
    <location>
        <begin position="26"/>
        <end position="71"/>
    </location>
</feature>
<organism evidence="2 3">
    <name type="scientific">Kribbella voronezhensis</name>
    <dbReference type="NCBI Taxonomy" id="2512212"/>
    <lineage>
        <taxon>Bacteria</taxon>
        <taxon>Bacillati</taxon>
        <taxon>Actinomycetota</taxon>
        <taxon>Actinomycetes</taxon>
        <taxon>Propionibacteriales</taxon>
        <taxon>Kribbellaceae</taxon>
        <taxon>Kribbella</taxon>
    </lineage>
</organism>
<keyword evidence="3" id="KW-1185">Reference proteome</keyword>
<name>A0A4R7TAU9_9ACTN</name>
<protein>
    <submittedName>
        <fullName evidence="2">AlpA family transcriptional regulator</fullName>
    </submittedName>
</protein>
<dbReference type="Proteomes" id="UP000295151">
    <property type="component" value="Unassembled WGS sequence"/>
</dbReference>
<dbReference type="AlphaFoldDB" id="A0A4R7TAU9"/>
<dbReference type="Pfam" id="PF12728">
    <property type="entry name" value="HTH_17"/>
    <property type="match status" value="1"/>
</dbReference>
<reference evidence="2 3" key="1">
    <citation type="submission" date="2019-03" db="EMBL/GenBank/DDBJ databases">
        <title>Genomic Encyclopedia of Type Strains, Phase III (KMG-III): the genomes of soil and plant-associated and newly described type strains.</title>
        <authorList>
            <person name="Whitman W."/>
        </authorList>
    </citation>
    <scope>NUCLEOTIDE SEQUENCE [LARGE SCALE GENOMIC DNA]</scope>
    <source>
        <strain evidence="2 3">VKM Ac-2575</strain>
    </source>
</reference>
<evidence type="ECO:0000313" key="2">
    <source>
        <dbReference type="EMBL" id="TDU89170.1"/>
    </source>
</evidence>
<dbReference type="GO" id="GO:0003677">
    <property type="term" value="F:DNA binding"/>
    <property type="evidence" value="ECO:0007669"/>
    <property type="project" value="InterPro"/>
</dbReference>
<dbReference type="InterPro" id="IPR041657">
    <property type="entry name" value="HTH_17"/>
</dbReference>
<dbReference type="NCBIfam" id="TIGR01764">
    <property type="entry name" value="excise"/>
    <property type="match status" value="1"/>
</dbReference>